<feature type="active site" description="Proton donor" evidence="4">
    <location>
        <position position="234"/>
    </location>
</feature>
<evidence type="ECO:0000256" key="2">
    <source>
        <dbReference type="ARBA" id="ARBA00022801"/>
    </source>
</evidence>
<evidence type="ECO:0000256" key="1">
    <source>
        <dbReference type="ARBA" id="ARBA00009865"/>
    </source>
</evidence>
<sequence>MYLNPLKGLLLVSLLNIGEIHAASDSVHFDWFEYEGKDVAFSDPVPEGSFQNPILAGFYPDPSMCRVEDDFYMVTSTFAFWPGVPIFHSQDLVNWEQIGHVLDRPSQLDNIGDKVSESIFAPTIRHHDGVFYMITTAVQGINNFYVTATGPAGPWSDPILLPWVDGIDPSFFFDDDGRVYITHNGLPPQRESLYEGHRAVWLWEIDMESGEPIGEGKIIVNGGVDLSEEPVWIEAPHIFKRGDWYYLTCAEGGTSQNHSQVIFRAKSLGDEWIAWEENPILTQRDLSPDRPNPIDAAGHADFVQLENGDWWASFLAVRPYEGGFYGTGRETFLLPVEWTEDDWPIILPAGQEVPWTLPKPDLAPSEVSMPTTGNFSIREEFDGDELGMEWITLRTPVHDWSSLEEKAGFLSIDPLAVELSELDNPSWLCRRIQHATYSASSSLLAPAPGVEAGVALLIREDHYFFVGIQYVNDEYVVFLEKADGGEGQIVVQVPLPELKEGEALVFKIEADRSEISFKVQTEGSGELDLAENEDATILTTQKAWGFVGTMIGPYARLEATE</sequence>
<comment type="caution">
    <text evidence="8">The sequence shown here is derived from an EMBL/GenBank/DDBJ whole genome shotgun (WGS) entry which is preliminary data.</text>
</comment>
<feature type="site" description="Important for catalytic activity, responsible for pKa modulation of the active site Glu and correct orientation of both the proton donor and substrate" evidence="5">
    <location>
        <position position="168"/>
    </location>
</feature>
<gene>
    <name evidence="8" type="ORF">H5P27_16905</name>
</gene>
<evidence type="ECO:0000313" key="9">
    <source>
        <dbReference type="Proteomes" id="UP000526501"/>
    </source>
</evidence>
<dbReference type="GO" id="GO:0005975">
    <property type="term" value="P:carbohydrate metabolic process"/>
    <property type="evidence" value="ECO:0007669"/>
    <property type="project" value="InterPro"/>
</dbReference>
<dbReference type="Pfam" id="PF04616">
    <property type="entry name" value="Glyco_hydro_43"/>
    <property type="match status" value="1"/>
</dbReference>
<dbReference type="InterPro" id="IPR041542">
    <property type="entry name" value="GH43_C2"/>
</dbReference>
<comment type="similarity">
    <text evidence="1 6">Belongs to the glycosyl hydrolase 43 family.</text>
</comment>
<dbReference type="PANTHER" id="PTHR42812">
    <property type="entry name" value="BETA-XYLOSIDASE"/>
    <property type="match status" value="1"/>
</dbReference>
<evidence type="ECO:0000313" key="8">
    <source>
        <dbReference type="EMBL" id="MBC2607735.1"/>
    </source>
</evidence>
<evidence type="ECO:0000256" key="6">
    <source>
        <dbReference type="RuleBase" id="RU361187"/>
    </source>
</evidence>
<dbReference type="Proteomes" id="UP000526501">
    <property type="component" value="Unassembled WGS sequence"/>
</dbReference>
<dbReference type="InterPro" id="IPR013320">
    <property type="entry name" value="ConA-like_dom_sf"/>
</dbReference>
<protein>
    <submittedName>
        <fullName evidence="8">Glycoside hydrolase family 43 protein</fullName>
    </submittedName>
</protein>
<proteinExistence type="inferred from homology"/>
<keyword evidence="3 6" id="KW-0326">Glycosidase</keyword>
<dbReference type="InterPro" id="IPR006710">
    <property type="entry name" value="Glyco_hydro_43"/>
</dbReference>
<dbReference type="Gene3D" id="2.115.10.20">
    <property type="entry name" value="Glycosyl hydrolase domain, family 43"/>
    <property type="match status" value="1"/>
</dbReference>
<name>A0A7X1B8P5_9BACT</name>
<organism evidence="8 9">
    <name type="scientific">Pelagicoccus albus</name>
    <dbReference type="NCBI Taxonomy" id="415222"/>
    <lineage>
        <taxon>Bacteria</taxon>
        <taxon>Pseudomonadati</taxon>
        <taxon>Verrucomicrobiota</taxon>
        <taxon>Opitutia</taxon>
        <taxon>Puniceicoccales</taxon>
        <taxon>Pelagicoccaceae</taxon>
        <taxon>Pelagicoccus</taxon>
    </lineage>
</organism>
<dbReference type="RefSeq" id="WP_185661602.1">
    <property type="nucleotide sequence ID" value="NZ_JACHVC010000013.1"/>
</dbReference>
<evidence type="ECO:0000256" key="4">
    <source>
        <dbReference type="PIRSR" id="PIRSR606710-1"/>
    </source>
</evidence>
<dbReference type="SUPFAM" id="SSF75005">
    <property type="entry name" value="Arabinanase/levansucrase/invertase"/>
    <property type="match status" value="1"/>
</dbReference>
<evidence type="ECO:0000256" key="5">
    <source>
        <dbReference type="PIRSR" id="PIRSR606710-2"/>
    </source>
</evidence>
<dbReference type="CDD" id="cd18617">
    <property type="entry name" value="GH43_XynB-like"/>
    <property type="match status" value="1"/>
</dbReference>
<dbReference type="EMBL" id="JACHVC010000013">
    <property type="protein sequence ID" value="MBC2607735.1"/>
    <property type="molecule type" value="Genomic_DNA"/>
</dbReference>
<evidence type="ECO:0000256" key="3">
    <source>
        <dbReference type="ARBA" id="ARBA00023295"/>
    </source>
</evidence>
<feature type="domain" description="Beta-xylosidase C-terminal Concanavalin A-like" evidence="7">
    <location>
        <begin position="378"/>
        <end position="555"/>
    </location>
</feature>
<feature type="active site" description="Proton acceptor" evidence="4">
    <location>
        <position position="61"/>
    </location>
</feature>
<accession>A0A7X1B8P5</accession>
<dbReference type="InterPro" id="IPR051795">
    <property type="entry name" value="Glycosyl_Hydrlase_43"/>
</dbReference>
<keyword evidence="2 6" id="KW-0378">Hydrolase</keyword>
<evidence type="ECO:0000259" key="7">
    <source>
        <dbReference type="Pfam" id="PF17851"/>
    </source>
</evidence>
<dbReference type="SUPFAM" id="SSF49899">
    <property type="entry name" value="Concanavalin A-like lectins/glucanases"/>
    <property type="match status" value="1"/>
</dbReference>
<dbReference type="InterPro" id="IPR023296">
    <property type="entry name" value="Glyco_hydro_beta-prop_sf"/>
</dbReference>
<dbReference type="AlphaFoldDB" id="A0A7X1B8P5"/>
<dbReference type="Pfam" id="PF17851">
    <property type="entry name" value="GH43_C2"/>
    <property type="match status" value="1"/>
</dbReference>
<dbReference type="Gene3D" id="2.60.120.200">
    <property type="match status" value="1"/>
</dbReference>
<keyword evidence="9" id="KW-1185">Reference proteome</keyword>
<reference evidence="8 9" key="1">
    <citation type="submission" date="2020-07" db="EMBL/GenBank/DDBJ databases">
        <authorList>
            <person name="Feng X."/>
        </authorList>
    </citation>
    <scope>NUCLEOTIDE SEQUENCE [LARGE SCALE GENOMIC DNA]</scope>
    <source>
        <strain evidence="8 9">JCM23202</strain>
    </source>
</reference>
<dbReference type="GO" id="GO:0004553">
    <property type="term" value="F:hydrolase activity, hydrolyzing O-glycosyl compounds"/>
    <property type="evidence" value="ECO:0007669"/>
    <property type="project" value="InterPro"/>
</dbReference>
<dbReference type="PANTHER" id="PTHR42812:SF12">
    <property type="entry name" value="BETA-XYLOSIDASE-RELATED"/>
    <property type="match status" value="1"/>
</dbReference>